<evidence type="ECO:0008006" key="3">
    <source>
        <dbReference type="Google" id="ProtNLM"/>
    </source>
</evidence>
<dbReference type="Gene3D" id="1.25.40.10">
    <property type="entry name" value="Tetratricopeptide repeat domain"/>
    <property type="match status" value="1"/>
</dbReference>
<dbReference type="Proteomes" id="UP000683000">
    <property type="component" value="Unassembled WGS sequence"/>
</dbReference>
<gene>
    <name evidence="1" type="ORF">JVT61DRAFT_9821</name>
</gene>
<keyword evidence="2" id="KW-1185">Reference proteome</keyword>
<sequence length="680" mass="75937">MNNLANSFLSRFERLGDLSDIEHAISMLRDAVNLIPVDHPLKATLLINLGIIFFHRFIHLRELDDLEDAIIRQRDAVDLTPYGHPDKPSILSHLGNSLITRFERIGVPSDLEDAISKQRDAVNLTPHGHPAKPSYFNNLGNCLRHRFHRFGERSDLEEAVSMLRAAVDLTPFDHPHKSPHLRSLGQCLAARFRHVKELGDLDSAIRMLREAAALVPHGHSQKPAHLYFLAASYKARFNHTGKTSDLEQAIILFSYAATVPIGPVGVRFGASRNWISCAQRIRHHTLLHAYSVSIGLLPQFAWIGLSLTQRYMHLAEDPKFVRDAAAAALDSGLPETAVEWLEQGRSIIWGELFQLRSSYEELSSDSSRLCKCSPTLSEPTGHLTTEPLQHEIDKHRTLASERDKLLREIRRLPGFEQFFLWHKTFAQLRGSAHSGPIVILNAAESRCDALILLDSVDHALHVPLPNFTFNQSTHLQNILKSFIRRARVMRYDRVGKVEKLDGVTWESILSPLWNCVVKPVLDALAISTPGDLSRIFWCPTGPFVFLPFHAAGFYGTQHSQVGHKVYDFVVSSYIPTIATLGPSPNLITAPTSDLHLLAVRQPSSDGQFQLPGVHTELEHIKDVIRDSPSARTILVESSTGTVEEVLGMMKGRTGSILRATESKMPTVQLTVGFVSPINDA</sequence>
<evidence type="ECO:0000313" key="1">
    <source>
        <dbReference type="EMBL" id="KAG6371198.1"/>
    </source>
</evidence>
<name>A0A8I3A4E1_9AGAM</name>
<organism evidence="1 2">
    <name type="scientific">Boletus reticuloceps</name>
    <dbReference type="NCBI Taxonomy" id="495285"/>
    <lineage>
        <taxon>Eukaryota</taxon>
        <taxon>Fungi</taxon>
        <taxon>Dikarya</taxon>
        <taxon>Basidiomycota</taxon>
        <taxon>Agaricomycotina</taxon>
        <taxon>Agaricomycetes</taxon>
        <taxon>Agaricomycetidae</taxon>
        <taxon>Boletales</taxon>
        <taxon>Boletineae</taxon>
        <taxon>Boletaceae</taxon>
        <taxon>Boletoideae</taxon>
        <taxon>Boletus</taxon>
    </lineage>
</organism>
<accession>A0A8I3A4E1</accession>
<dbReference type="AlphaFoldDB" id="A0A8I3A4E1"/>
<dbReference type="EMBL" id="JAGFBS010000038">
    <property type="protein sequence ID" value="KAG6371198.1"/>
    <property type="molecule type" value="Genomic_DNA"/>
</dbReference>
<dbReference type="OrthoDB" id="2684929at2759"/>
<evidence type="ECO:0000313" key="2">
    <source>
        <dbReference type="Proteomes" id="UP000683000"/>
    </source>
</evidence>
<dbReference type="InterPro" id="IPR011990">
    <property type="entry name" value="TPR-like_helical_dom_sf"/>
</dbReference>
<protein>
    <recommendedName>
        <fullName evidence="3">CHAT domain-containing protein</fullName>
    </recommendedName>
</protein>
<proteinExistence type="predicted"/>
<comment type="caution">
    <text evidence="1">The sequence shown here is derived from an EMBL/GenBank/DDBJ whole genome shotgun (WGS) entry which is preliminary data.</text>
</comment>
<reference evidence="1" key="1">
    <citation type="submission" date="2021-03" db="EMBL/GenBank/DDBJ databases">
        <title>Evolutionary innovations through gain and loss of genes in the ectomycorrhizal Boletales.</title>
        <authorList>
            <person name="Wu G."/>
            <person name="Miyauchi S."/>
            <person name="Morin E."/>
            <person name="Yang Z.-L."/>
            <person name="Xu J."/>
            <person name="Martin F.M."/>
        </authorList>
    </citation>
    <scope>NUCLEOTIDE SEQUENCE</scope>
    <source>
        <strain evidence="1">BR01</strain>
    </source>
</reference>
<dbReference type="SUPFAM" id="SSF81901">
    <property type="entry name" value="HCP-like"/>
    <property type="match status" value="1"/>
</dbReference>